<comment type="caution">
    <text evidence="2">The sequence shown here is derived from an EMBL/GenBank/DDBJ whole genome shotgun (WGS) entry which is preliminary data.</text>
</comment>
<dbReference type="InterPro" id="IPR059177">
    <property type="entry name" value="GH29D-like_dom"/>
</dbReference>
<dbReference type="Pfam" id="PF13290">
    <property type="entry name" value="CHB_HEX_C_1"/>
    <property type="match status" value="1"/>
</dbReference>
<dbReference type="SUPFAM" id="SSF74853">
    <property type="entry name" value="Lamin A/C globular tail domain"/>
    <property type="match status" value="3"/>
</dbReference>
<sequence>MRRRRLVLVVPLSVILLVALIIYLTRSGSSGSLNTHTIRINEVMTSNKGTLSDETGDSPDWLELYNDSDQEVAIGGYGLSDDKVEAAKWTFPAGTTIPPHGYLVVFCSGDTARGPLHTPFKLSADDDLVLTTEGGAVIDSLSLKAVSTGYTLGRDEAGSWVEMRPSPGFANNDEGVAAFLATLAATEAESNGVFINEFMASNASTLLGPDGSYCDWIELYNTTGTDIDLSGYGISDNPAQPLKYALPQGTVIRAYGTLLIYCTGREGSSNTQIEVPFGLAAYEEAVVFSTPDGRILDSVEYTRQETDKSMARVPDGTGAWQQTASPTPGYANTAAGAAEYQASLPFGTGELMLSEIINGNKSTLIQPDQKYYDWIEICNRSGAAINLSGYALSNNAKNPAKWVFPDMTLEAGGYLVVIASGKDQRDPSGTLETNFGISGDGDSVFLFAPDATLLDKLQIGPAHADVSYGRGLDGKAVYYETPTPGAANGAGLPAYAETPALSLPAGRYTSAQTVELSSSPGAVVRYTTDGSIPDETSQVYTGAITLSSGVTILRARAFANGYLESDVATASYFINQGEATAENHVSTIPVVSLVSDPDYLFGAVNGIYVAGQTYYEKSGGRDSPTSYTIQYDSESDYLKYANFNAQHVTHPDPMGMEWERPAHIDYIGADGTLLFEEDLLCRIFGAFSRYDKQKGIALVSRAGYGSTSMDYAFFDNRPYTSFKTLTLRASAKDVIYTRMRDILIQGLLEDGGSILPTQAYVQVVLYINGEYWGVYNLREKVNKYFLAQRYGLADPEQIDLLVGNGVSPAAELSGNGYLDYKALVEYAGSHDLSDPEHYAYVCSLMDVENFAEYCAMEIYVGNT</sequence>
<reference evidence="2" key="1">
    <citation type="submission" date="2020-10" db="EMBL/GenBank/DDBJ databases">
        <authorList>
            <person name="Gilroy R."/>
        </authorList>
    </citation>
    <scope>NUCLEOTIDE SEQUENCE</scope>
    <source>
        <strain evidence="2">ChiGjej2B2-16831</strain>
    </source>
</reference>
<feature type="domain" description="LTD" evidence="1">
    <location>
        <begin position="181"/>
        <end position="303"/>
    </location>
</feature>
<dbReference type="EMBL" id="DVNZ01000172">
    <property type="protein sequence ID" value="HIU94593.1"/>
    <property type="molecule type" value="Genomic_DNA"/>
</dbReference>
<dbReference type="Proteomes" id="UP000824128">
    <property type="component" value="Unassembled WGS sequence"/>
</dbReference>
<dbReference type="PROSITE" id="PS51841">
    <property type="entry name" value="LTD"/>
    <property type="match status" value="3"/>
</dbReference>
<gene>
    <name evidence="2" type="ORF">IAD24_05470</name>
</gene>
<organism evidence="2 3">
    <name type="scientific">Candidatus Aphodomorpha intestinavium</name>
    <dbReference type="NCBI Taxonomy" id="2840672"/>
    <lineage>
        <taxon>Bacteria</taxon>
        <taxon>Bacillati</taxon>
        <taxon>Bacillota</taxon>
        <taxon>Clostridia</taxon>
        <taxon>Eubacteriales</taxon>
        <taxon>Candidatus Aphodomorpha</taxon>
    </lineage>
</organism>
<proteinExistence type="predicted"/>
<feature type="domain" description="LTD" evidence="1">
    <location>
        <begin position="326"/>
        <end position="470"/>
    </location>
</feature>
<dbReference type="InterPro" id="IPR001322">
    <property type="entry name" value="Lamin_tail_dom"/>
</dbReference>
<dbReference type="InterPro" id="IPR036415">
    <property type="entry name" value="Lamin_tail_dom_sf"/>
</dbReference>
<dbReference type="AlphaFoldDB" id="A0A9D1N4N0"/>
<dbReference type="InterPro" id="IPR014867">
    <property type="entry name" value="Spore_coat_CotH_CotH2/3/7"/>
</dbReference>
<evidence type="ECO:0000313" key="2">
    <source>
        <dbReference type="EMBL" id="HIU94593.1"/>
    </source>
</evidence>
<dbReference type="Pfam" id="PF08757">
    <property type="entry name" value="CotH"/>
    <property type="match status" value="1"/>
</dbReference>
<accession>A0A9D1N4N0</accession>
<dbReference type="Pfam" id="PF00932">
    <property type="entry name" value="LTD"/>
    <property type="match status" value="3"/>
</dbReference>
<feature type="domain" description="LTD" evidence="1">
    <location>
        <begin position="27"/>
        <end position="145"/>
    </location>
</feature>
<reference evidence="2" key="2">
    <citation type="journal article" date="2021" name="PeerJ">
        <title>Extensive microbial diversity within the chicken gut microbiome revealed by metagenomics and culture.</title>
        <authorList>
            <person name="Gilroy R."/>
            <person name="Ravi A."/>
            <person name="Getino M."/>
            <person name="Pursley I."/>
            <person name="Horton D.L."/>
            <person name="Alikhan N.F."/>
            <person name="Baker D."/>
            <person name="Gharbi K."/>
            <person name="Hall N."/>
            <person name="Watson M."/>
            <person name="Adriaenssens E.M."/>
            <person name="Foster-Nyarko E."/>
            <person name="Jarju S."/>
            <person name="Secka A."/>
            <person name="Antonio M."/>
            <person name="Oren A."/>
            <person name="Chaudhuri R.R."/>
            <person name="La Ragione R."/>
            <person name="Hildebrand F."/>
            <person name="Pallen M.J."/>
        </authorList>
    </citation>
    <scope>NUCLEOTIDE SEQUENCE</scope>
    <source>
        <strain evidence="2">ChiGjej2B2-16831</strain>
    </source>
</reference>
<dbReference type="Gene3D" id="2.60.40.1260">
    <property type="entry name" value="Lamin Tail domain"/>
    <property type="match status" value="3"/>
</dbReference>
<protein>
    <submittedName>
        <fullName evidence="2">Lamin tail domain-containing protein</fullName>
    </submittedName>
</protein>
<feature type="non-terminal residue" evidence="2">
    <location>
        <position position="863"/>
    </location>
</feature>
<evidence type="ECO:0000313" key="3">
    <source>
        <dbReference type="Proteomes" id="UP000824128"/>
    </source>
</evidence>
<name>A0A9D1N4N0_9FIRM</name>
<evidence type="ECO:0000259" key="1">
    <source>
        <dbReference type="PROSITE" id="PS51841"/>
    </source>
</evidence>